<gene>
    <name evidence="2" type="ORF">IWA51_10830</name>
</gene>
<name>A0A7T3RCR6_9SPIR</name>
<proteinExistence type="predicted"/>
<protein>
    <submittedName>
        <fullName evidence="2">SAM-dependent methyltransferase</fullName>
    </submittedName>
</protein>
<feature type="domain" description="Methyltransferase" evidence="1">
    <location>
        <begin position="150"/>
        <end position="296"/>
    </location>
</feature>
<dbReference type="PANTHER" id="PTHR13369:SF3">
    <property type="entry name" value="METHYLTRANSFERASE DOMAIN-CONTAINING PROTEIN"/>
    <property type="match status" value="1"/>
</dbReference>
<accession>A0A7T3RCR6</accession>
<dbReference type="GO" id="GO:0005737">
    <property type="term" value="C:cytoplasm"/>
    <property type="evidence" value="ECO:0007669"/>
    <property type="project" value="TreeGrafter"/>
</dbReference>
<evidence type="ECO:0000313" key="3">
    <source>
        <dbReference type="Proteomes" id="UP000595224"/>
    </source>
</evidence>
<dbReference type="Proteomes" id="UP000595224">
    <property type="component" value="Chromosome"/>
</dbReference>
<dbReference type="EMBL" id="CP064936">
    <property type="protein sequence ID" value="QQA00738.1"/>
    <property type="molecule type" value="Genomic_DNA"/>
</dbReference>
<dbReference type="AlphaFoldDB" id="A0A7T3RCR6"/>
<dbReference type="GO" id="GO:0008168">
    <property type="term" value="F:methyltransferase activity"/>
    <property type="evidence" value="ECO:0007669"/>
    <property type="project" value="UniProtKB-KW"/>
</dbReference>
<dbReference type="InterPro" id="IPR029063">
    <property type="entry name" value="SAM-dependent_MTases_sf"/>
</dbReference>
<evidence type="ECO:0000313" key="2">
    <source>
        <dbReference type="EMBL" id="QQA00738.1"/>
    </source>
</evidence>
<keyword evidence="3" id="KW-1185">Reference proteome</keyword>
<keyword evidence="2" id="KW-0808">Transferase</keyword>
<dbReference type="PANTHER" id="PTHR13369">
    <property type="match status" value="1"/>
</dbReference>
<sequence length="404" mass="45682">MILTATFSKPAKNCAKLLGRDYIRIRFWRSTRSALKPNAQYDAEFFTAKQSFRKTLSTVEFEEFVKTHAGTTFKNVTQKTETEEITILSNRHGEIKTLRKPLKDNSFQNKSVLSENRKKNYIIKEDIPVAFLVRLGVMNTDGKVLAQKYDKFRQINRFLEFIDDIIDSVTSLCTDGTFTKERPLHIADFGCGKSYLTFAVYHFLTEIKKIPVEITGLDLKEDVITDCQKLARDCGYSGLNFYVGDVASFTYTHEPDMLITLHACDTATDYAISYAVSHGAKAILSVPCCQHEINTQLDTKAKCIPPQSPLASLSRYGIIRERMAALATDAIRAELLEQKGYNVQVMEFIDAAHTPKNLLIRAVKKTRAADSSQTEQSRTRVNSLLSEMKVSQTLNNIFTKCTSQ</sequence>
<dbReference type="Gene3D" id="3.40.50.150">
    <property type="entry name" value="Vaccinia Virus protein VP39"/>
    <property type="match status" value="1"/>
</dbReference>
<dbReference type="Pfam" id="PF13679">
    <property type="entry name" value="Methyltransf_32"/>
    <property type="match status" value="1"/>
</dbReference>
<dbReference type="RefSeq" id="WP_198442428.1">
    <property type="nucleotide sequence ID" value="NZ_CBCSHE010000008.1"/>
</dbReference>
<dbReference type="InterPro" id="IPR025714">
    <property type="entry name" value="Methyltranfer_dom"/>
</dbReference>
<dbReference type="SUPFAM" id="SSF53335">
    <property type="entry name" value="S-adenosyl-L-methionine-dependent methyltransferases"/>
    <property type="match status" value="1"/>
</dbReference>
<dbReference type="KEGG" id="tper:IWA51_10830"/>
<evidence type="ECO:0000259" key="1">
    <source>
        <dbReference type="Pfam" id="PF13679"/>
    </source>
</evidence>
<keyword evidence="2" id="KW-0489">Methyltransferase</keyword>
<reference evidence="2 3" key="1">
    <citation type="submission" date="2020-11" db="EMBL/GenBank/DDBJ databases">
        <title>Treponema Peruensis nv. sp., first commensal Treponema isolated from human feces.</title>
        <authorList>
            <person name="Belkhou C."/>
            <person name="Raes J."/>
        </authorList>
    </citation>
    <scope>NUCLEOTIDE SEQUENCE [LARGE SCALE GENOMIC DNA]</scope>
    <source>
        <strain evidence="2 3">RCC2812</strain>
    </source>
</reference>
<dbReference type="GO" id="GO:0032259">
    <property type="term" value="P:methylation"/>
    <property type="evidence" value="ECO:0007669"/>
    <property type="project" value="UniProtKB-KW"/>
</dbReference>
<organism evidence="2 3">
    <name type="scientific">Treponema peruense</name>
    <dbReference type="NCBI Taxonomy" id="2787628"/>
    <lineage>
        <taxon>Bacteria</taxon>
        <taxon>Pseudomonadati</taxon>
        <taxon>Spirochaetota</taxon>
        <taxon>Spirochaetia</taxon>
        <taxon>Spirochaetales</taxon>
        <taxon>Treponemataceae</taxon>
        <taxon>Treponema</taxon>
    </lineage>
</organism>